<dbReference type="InterPro" id="IPR058624">
    <property type="entry name" value="MdtA-like_HH"/>
</dbReference>
<accession>A0ABU1AE88</accession>
<dbReference type="Pfam" id="PF25917">
    <property type="entry name" value="BSH_RND"/>
    <property type="match status" value="1"/>
</dbReference>
<dbReference type="PANTHER" id="PTHR30158">
    <property type="entry name" value="ACRA/E-RELATED COMPONENT OF DRUG EFFLUX TRANSPORTER"/>
    <property type="match status" value="1"/>
</dbReference>
<dbReference type="PANTHER" id="PTHR30158:SF3">
    <property type="entry name" value="MULTIDRUG EFFLUX PUMP SUBUNIT ACRA-RELATED"/>
    <property type="match status" value="1"/>
</dbReference>
<comment type="subcellular location">
    <subcellularLocation>
        <location evidence="1">Cell envelope</location>
    </subcellularLocation>
</comment>
<dbReference type="Pfam" id="PF25876">
    <property type="entry name" value="HH_MFP_RND"/>
    <property type="match status" value="1"/>
</dbReference>
<feature type="domain" description="Multidrug resistance protein MdtA-like C-terminal permuted SH3" evidence="8">
    <location>
        <begin position="312"/>
        <end position="373"/>
    </location>
</feature>
<dbReference type="Gene3D" id="2.40.50.100">
    <property type="match status" value="1"/>
</dbReference>
<feature type="domain" description="Multidrug resistance protein MdtA-like alpha-helical hairpin" evidence="5">
    <location>
        <begin position="111"/>
        <end position="181"/>
    </location>
</feature>
<dbReference type="Gene3D" id="2.40.30.170">
    <property type="match status" value="1"/>
</dbReference>
<feature type="chain" id="PRO_5046510256" evidence="4">
    <location>
        <begin position="30"/>
        <end position="397"/>
    </location>
</feature>
<keyword evidence="3" id="KW-0175">Coiled coil</keyword>
<dbReference type="InterPro" id="IPR058626">
    <property type="entry name" value="MdtA-like_b-barrel"/>
</dbReference>
<comment type="caution">
    <text evidence="9">The sequence shown here is derived from an EMBL/GenBank/DDBJ whole genome shotgun (WGS) entry which is preliminary data.</text>
</comment>
<dbReference type="Gene3D" id="2.40.420.20">
    <property type="match status" value="1"/>
</dbReference>
<keyword evidence="4" id="KW-0732">Signal</keyword>
<dbReference type="InterPro" id="IPR058627">
    <property type="entry name" value="MdtA-like_C"/>
</dbReference>
<dbReference type="Pfam" id="PF25944">
    <property type="entry name" value="Beta-barrel_RND"/>
    <property type="match status" value="1"/>
</dbReference>
<evidence type="ECO:0000256" key="4">
    <source>
        <dbReference type="SAM" id="SignalP"/>
    </source>
</evidence>
<feature type="domain" description="Multidrug resistance protein MdtA-like beta-barrel" evidence="7">
    <location>
        <begin position="218"/>
        <end position="309"/>
    </location>
</feature>
<feature type="domain" description="Multidrug resistance protein MdtA-like barrel-sandwich hybrid" evidence="6">
    <location>
        <begin position="71"/>
        <end position="214"/>
    </location>
</feature>
<evidence type="ECO:0000259" key="5">
    <source>
        <dbReference type="Pfam" id="PF25876"/>
    </source>
</evidence>
<feature type="coiled-coil region" evidence="3">
    <location>
        <begin position="112"/>
        <end position="177"/>
    </location>
</feature>
<feature type="signal peptide" evidence="4">
    <location>
        <begin position="1"/>
        <end position="29"/>
    </location>
</feature>
<dbReference type="PROSITE" id="PS51257">
    <property type="entry name" value="PROKAR_LIPOPROTEIN"/>
    <property type="match status" value="1"/>
</dbReference>
<organism evidence="9 10">
    <name type="scientific">Thalassobacterium sedimentorum</name>
    <dbReference type="NCBI Taxonomy" id="3041258"/>
    <lineage>
        <taxon>Bacteria</taxon>
        <taxon>Pseudomonadati</taxon>
        <taxon>Verrucomicrobiota</taxon>
        <taxon>Opitutia</taxon>
        <taxon>Puniceicoccales</taxon>
        <taxon>Coraliomargaritaceae</taxon>
        <taxon>Thalassobacterium</taxon>
    </lineage>
</organism>
<dbReference type="Pfam" id="PF25967">
    <property type="entry name" value="RND-MFP_C"/>
    <property type="match status" value="1"/>
</dbReference>
<dbReference type="InterPro" id="IPR006143">
    <property type="entry name" value="RND_pump_MFP"/>
</dbReference>
<name>A0ABU1AE88_9BACT</name>
<evidence type="ECO:0000313" key="10">
    <source>
        <dbReference type="Proteomes" id="UP001243717"/>
    </source>
</evidence>
<proteinExistence type="inferred from homology"/>
<reference evidence="9 10" key="1">
    <citation type="submission" date="2023-04" db="EMBL/GenBank/DDBJ databases">
        <title>A novel bacteria isolated from coastal sediment.</title>
        <authorList>
            <person name="Liu X.-J."/>
            <person name="Du Z.-J."/>
        </authorList>
    </citation>
    <scope>NUCLEOTIDE SEQUENCE [LARGE SCALE GENOMIC DNA]</scope>
    <source>
        <strain evidence="9 10">SDUM461004</strain>
    </source>
</reference>
<evidence type="ECO:0000259" key="6">
    <source>
        <dbReference type="Pfam" id="PF25917"/>
    </source>
</evidence>
<evidence type="ECO:0000256" key="1">
    <source>
        <dbReference type="ARBA" id="ARBA00004196"/>
    </source>
</evidence>
<evidence type="ECO:0000259" key="8">
    <source>
        <dbReference type="Pfam" id="PF25967"/>
    </source>
</evidence>
<evidence type="ECO:0000256" key="2">
    <source>
        <dbReference type="ARBA" id="ARBA00009477"/>
    </source>
</evidence>
<dbReference type="NCBIfam" id="TIGR01730">
    <property type="entry name" value="RND_mfp"/>
    <property type="match status" value="1"/>
</dbReference>
<dbReference type="Proteomes" id="UP001243717">
    <property type="component" value="Unassembled WGS sequence"/>
</dbReference>
<protein>
    <submittedName>
        <fullName evidence="9">Efflux RND transporter periplasmic adaptor subunit</fullName>
    </submittedName>
</protein>
<gene>
    <name evidence="9" type="ORF">QEH59_01400</name>
</gene>
<keyword evidence="10" id="KW-1185">Reference proteome</keyword>
<evidence type="ECO:0000256" key="3">
    <source>
        <dbReference type="SAM" id="Coils"/>
    </source>
</evidence>
<comment type="similarity">
    <text evidence="2">Belongs to the membrane fusion protein (MFP) (TC 8.A.1) family.</text>
</comment>
<dbReference type="InterPro" id="IPR058625">
    <property type="entry name" value="MdtA-like_BSH"/>
</dbReference>
<evidence type="ECO:0000259" key="7">
    <source>
        <dbReference type="Pfam" id="PF25944"/>
    </source>
</evidence>
<dbReference type="SUPFAM" id="SSF111369">
    <property type="entry name" value="HlyD-like secretion proteins"/>
    <property type="match status" value="1"/>
</dbReference>
<evidence type="ECO:0000313" key="9">
    <source>
        <dbReference type="EMBL" id="MDQ8193062.1"/>
    </source>
</evidence>
<dbReference type="Gene3D" id="1.10.287.470">
    <property type="entry name" value="Helix hairpin bin"/>
    <property type="match status" value="1"/>
</dbReference>
<dbReference type="RefSeq" id="WP_308983571.1">
    <property type="nucleotide sequence ID" value="NZ_JARXIC010000002.1"/>
</dbReference>
<sequence>MKKHTDSFKNGLKASLALLALTLVSACSQDDDAPNTTSNTAPQTMPVKVQTVQTESVTLHRELPGRTAPFRVAQVRARVSGIIEKRLFEEGSEVAAGQLLFEIDPAPYQAQLDSAQANLARAKASYEASQSQAERFKKLVKTNAISQQNYDDARASALSLKAEIAAAQAAVDTAQINLDYTKVTAPINGRIGRAEVTEGAYVQQATATLLATIQQIDTLYVDLNESAEEILQLKTALESGQLDRNKEGQTEVQILLNDGSVLPQTGSLQFSDITVNTSTGTVMLRATVPNPDSNLLPGMFVRARITEGTDPNAILVPQSLVSRNNRGEPVVILVNDENIIEQRTITTSRTVGDAWLVSSGLQAGERLLINNRQKVRPGMSVQIVPTEATSAATPDNK</sequence>
<dbReference type="EMBL" id="JARXIC010000002">
    <property type="protein sequence ID" value="MDQ8193062.1"/>
    <property type="molecule type" value="Genomic_DNA"/>
</dbReference>